<reference evidence="2" key="1">
    <citation type="submission" date="2021-06" db="EMBL/GenBank/DDBJ databases">
        <authorList>
            <person name="Kallberg Y."/>
            <person name="Tangrot J."/>
            <person name="Rosling A."/>
        </authorList>
    </citation>
    <scope>NUCLEOTIDE SEQUENCE</scope>
    <source>
        <strain evidence="2">MA453B</strain>
    </source>
</reference>
<dbReference type="EMBL" id="CAJVPY010013535">
    <property type="protein sequence ID" value="CAG8741117.1"/>
    <property type="molecule type" value="Genomic_DNA"/>
</dbReference>
<accession>A0A9N9IKJ4</accession>
<evidence type="ECO:0000313" key="2">
    <source>
        <dbReference type="EMBL" id="CAG8741117.1"/>
    </source>
</evidence>
<feature type="chain" id="PRO_5040370720" evidence="1">
    <location>
        <begin position="24"/>
        <end position="146"/>
    </location>
</feature>
<name>A0A9N9IKJ4_9GLOM</name>
<evidence type="ECO:0000256" key="1">
    <source>
        <dbReference type="SAM" id="SignalP"/>
    </source>
</evidence>
<comment type="caution">
    <text evidence="2">The sequence shown here is derived from an EMBL/GenBank/DDBJ whole genome shotgun (WGS) entry which is preliminary data.</text>
</comment>
<evidence type="ECO:0000313" key="3">
    <source>
        <dbReference type="Proteomes" id="UP000789405"/>
    </source>
</evidence>
<feature type="signal peptide" evidence="1">
    <location>
        <begin position="1"/>
        <end position="23"/>
    </location>
</feature>
<proteinExistence type="predicted"/>
<organism evidence="2 3">
    <name type="scientific">Dentiscutata erythropus</name>
    <dbReference type="NCBI Taxonomy" id="1348616"/>
    <lineage>
        <taxon>Eukaryota</taxon>
        <taxon>Fungi</taxon>
        <taxon>Fungi incertae sedis</taxon>
        <taxon>Mucoromycota</taxon>
        <taxon>Glomeromycotina</taxon>
        <taxon>Glomeromycetes</taxon>
        <taxon>Diversisporales</taxon>
        <taxon>Gigasporaceae</taxon>
        <taxon>Dentiscutata</taxon>
    </lineage>
</organism>
<dbReference type="Proteomes" id="UP000789405">
    <property type="component" value="Unassembled WGS sequence"/>
</dbReference>
<keyword evidence="1" id="KW-0732">Signal</keyword>
<feature type="non-terminal residue" evidence="2">
    <location>
        <position position="146"/>
    </location>
</feature>
<sequence>MFFLIICFIVLFLLSKIFEKALVLDIDLGENKDLETGNDVEEMFDTVISLVQENNKTLEWVANNMVYSEPGEVTDLIEELNDLINEQRDSIKKIKPLPPHVHSSLLEQRSPRYASDNEEDLVVLEEKKENLDDDGELKTTIIDNYI</sequence>
<gene>
    <name evidence="2" type="ORF">DERYTH_LOCUS16012</name>
</gene>
<dbReference type="AlphaFoldDB" id="A0A9N9IKJ4"/>
<keyword evidence="3" id="KW-1185">Reference proteome</keyword>
<protein>
    <submittedName>
        <fullName evidence="2">2911_t:CDS:1</fullName>
    </submittedName>
</protein>